<name>A0A2P6PNJ7_ROSCH</name>
<proteinExistence type="predicted"/>
<dbReference type="Proteomes" id="UP000238479">
    <property type="component" value="Chromosome 6"/>
</dbReference>
<keyword evidence="2" id="KW-1185">Reference proteome</keyword>
<comment type="caution">
    <text evidence="1">The sequence shown here is derived from an EMBL/GenBank/DDBJ whole genome shotgun (WGS) entry which is preliminary data.</text>
</comment>
<sequence>MRVIPSPFSYDTKTMPVYESEYWDGRHHNHNQGYLLCCNNPKLKKQHK</sequence>
<dbReference type="EMBL" id="PDCK01000044">
    <property type="protein sequence ID" value="PRQ23508.1"/>
    <property type="molecule type" value="Genomic_DNA"/>
</dbReference>
<evidence type="ECO:0000313" key="1">
    <source>
        <dbReference type="EMBL" id="PRQ23508.1"/>
    </source>
</evidence>
<dbReference type="Gramene" id="PRQ23508">
    <property type="protein sequence ID" value="PRQ23508"/>
    <property type="gene ID" value="RchiOBHm_Chr6g0262141"/>
</dbReference>
<evidence type="ECO:0000313" key="2">
    <source>
        <dbReference type="Proteomes" id="UP000238479"/>
    </source>
</evidence>
<organism evidence="1 2">
    <name type="scientific">Rosa chinensis</name>
    <name type="common">China rose</name>
    <dbReference type="NCBI Taxonomy" id="74649"/>
    <lineage>
        <taxon>Eukaryota</taxon>
        <taxon>Viridiplantae</taxon>
        <taxon>Streptophyta</taxon>
        <taxon>Embryophyta</taxon>
        <taxon>Tracheophyta</taxon>
        <taxon>Spermatophyta</taxon>
        <taxon>Magnoliopsida</taxon>
        <taxon>eudicotyledons</taxon>
        <taxon>Gunneridae</taxon>
        <taxon>Pentapetalae</taxon>
        <taxon>rosids</taxon>
        <taxon>fabids</taxon>
        <taxon>Rosales</taxon>
        <taxon>Rosaceae</taxon>
        <taxon>Rosoideae</taxon>
        <taxon>Rosoideae incertae sedis</taxon>
        <taxon>Rosa</taxon>
    </lineage>
</organism>
<dbReference type="AlphaFoldDB" id="A0A2P6PNJ7"/>
<accession>A0A2P6PNJ7</accession>
<protein>
    <submittedName>
        <fullName evidence="1">Uncharacterized protein</fullName>
    </submittedName>
</protein>
<gene>
    <name evidence="1" type="ORF">RchiOBHm_Chr6g0262141</name>
</gene>
<reference evidence="1 2" key="1">
    <citation type="journal article" date="2018" name="Nat. Genet.">
        <title>The Rosa genome provides new insights in the design of modern roses.</title>
        <authorList>
            <person name="Bendahmane M."/>
        </authorList>
    </citation>
    <scope>NUCLEOTIDE SEQUENCE [LARGE SCALE GENOMIC DNA]</scope>
    <source>
        <strain evidence="2">cv. Old Blush</strain>
    </source>
</reference>